<accession>A0A380TIB7</accession>
<protein>
    <submittedName>
        <fullName evidence="1">Uncharacterized protein</fullName>
    </submittedName>
</protein>
<dbReference type="EMBL" id="UIDG01000445">
    <property type="protein sequence ID" value="SUS07757.1"/>
    <property type="molecule type" value="Genomic_DNA"/>
</dbReference>
<gene>
    <name evidence="1" type="ORF">DF3PB_50027</name>
</gene>
<proteinExistence type="predicted"/>
<organism evidence="1">
    <name type="scientific">metagenome</name>
    <dbReference type="NCBI Taxonomy" id="256318"/>
    <lineage>
        <taxon>unclassified sequences</taxon>
        <taxon>metagenomes</taxon>
    </lineage>
</organism>
<evidence type="ECO:0000313" key="1">
    <source>
        <dbReference type="EMBL" id="SUS07757.1"/>
    </source>
</evidence>
<reference evidence="1" key="1">
    <citation type="submission" date="2018-07" db="EMBL/GenBank/DDBJ databases">
        <authorList>
            <person name="Quirk P.G."/>
            <person name="Krulwich T.A."/>
        </authorList>
    </citation>
    <scope>NUCLEOTIDE SEQUENCE</scope>
</reference>
<name>A0A380TIB7_9ZZZZ</name>
<sequence>MGAWYRVIKTVKGHRYVYEQRTWRQGGRVRTENRYIGPAAAEAHAGIGDDPAPVITTPGLRYHGSRIGLTGPPRASGEGTFGPGFYLTSESRAGDYARYDAGIAADLPLRGSVREPPQHDGVVYTCDVSGLNIKPMSWDGYYALMEQLLGLPAGEGVPTPTNKKRMTQLLTDKGYDGIQILDDHRQETVIFPASLDKVSLTPVIATAPGA</sequence>
<dbReference type="AlphaFoldDB" id="A0A380TIB7"/>